<dbReference type="EMBL" id="JAODUO010000801">
    <property type="protein sequence ID" value="KAK2174445.1"/>
    <property type="molecule type" value="Genomic_DNA"/>
</dbReference>
<gene>
    <name evidence="7" type="ORF">NP493_801g01040</name>
</gene>
<dbReference type="InterPro" id="IPR007148">
    <property type="entry name" value="SSU_processome_Utp12"/>
</dbReference>
<dbReference type="InterPro" id="IPR052414">
    <property type="entry name" value="U3_snoRNA-assoc_WDR"/>
</dbReference>
<name>A0AAD9NLJ0_RIDPI</name>
<keyword evidence="4" id="KW-0853">WD repeat</keyword>
<comment type="caution">
    <text evidence="7">The sequence shown here is derived from an EMBL/GenBank/DDBJ whole genome shotgun (WGS) entry which is preliminary data.</text>
</comment>
<dbReference type="Pfam" id="PF00400">
    <property type="entry name" value="WD40"/>
    <property type="match status" value="2"/>
</dbReference>
<reference evidence="7" key="1">
    <citation type="journal article" date="2023" name="Mol. Biol. Evol.">
        <title>Third-Generation Sequencing Reveals the Adaptive Role of the Epigenome in Three Deep-Sea Polychaetes.</title>
        <authorList>
            <person name="Perez M."/>
            <person name="Aroh O."/>
            <person name="Sun Y."/>
            <person name="Lan Y."/>
            <person name="Juniper S.K."/>
            <person name="Young C.R."/>
            <person name="Angers B."/>
            <person name="Qian P.Y."/>
        </authorList>
    </citation>
    <scope>NUCLEOTIDE SEQUENCE</scope>
    <source>
        <strain evidence="7">R07B-5</strain>
    </source>
</reference>
<dbReference type="PROSITE" id="PS50294">
    <property type="entry name" value="WD_REPEATS_REGION"/>
    <property type="match status" value="1"/>
</dbReference>
<dbReference type="Pfam" id="PF04003">
    <property type="entry name" value="Utp12"/>
    <property type="match status" value="1"/>
</dbReference>
<dbReference type="SUPFAM" id="SSF50978">
    <property type="entry name" value="WD40 repeat-like"/>
    <property type="match status" value="1"/>
</dbReference>
<dbReference type="InterPro" id="IPR036322">
    <property type="entry name" value="WD40_repeat_dom_sf"/>
</dbReference>
<feature type="repeat" description="WD" evidence="4">
    <location>
        <begin position="110"/>
        <end position="151"/>
    </location>
</feature>
<sequence length="641" mass="70491">MAQVMPVAFSPTGEYFAYSSPDGTLKLWETATGTLKQEYTPSSHLSATCTCLAWCPSSKSNESARKRKKRRSSITLKDDSGRPDLLAIGTSSGSLLVYSLVKGDLHTQLTDGHTEVVNDVCWTSTQEHLYSCSNDRHIVQWCMSTSTVKEKWKADKSSVFSVCLCGSDSHLLSAGRVIKLWDLHTKEVLRTFTGHATEVFRMMSARHSSDAGGDATAQIEGMYFLSAAVNDRLINAWQVNTSSRDKSAIASFSLPDEPVFLHLSTPTVSRQAILLLVVTKSGQLVVFEHSLNGRCKKPLKPCVIVQIATEGNNGDVPRQIPVLGASVCGDNVLLVHGHTLKPTFENLPYKSFNSDTCLIRSDPSRTVLHAETSVSKIKTPAISKEATLVCPDYMNPVTPARSESAATSRDKKRRKSHEMSMEDRLQAMGVDHETGQSSSARRPPKADTMATLLSQGLQSHDKKILSNVLQRTDECLIVNTVKGLSVQVIVPLVRELSHRVHGNAHSGQTTLKWLKAVLTLHTSYLMTHPELVALLGQLYQMMDSRVAVFGRLSRLQGKLDLMLSQITQQGQDEEDTDAAQMPMLVYHDDESDEDRAMEDAITDLSGSETDWEEMSDIDMNGKNTDSDADNAISVDSTSEDD</sequence>
<feature type="region of interest" description="Disordered" evidence="5">
    <location>
        <begin position="588"/>
        <end position="641"/>
    </location>
</feature>
<organism evidence="7 8">
    <name type="scientific">Ridgeia piscesae</name>
    <name type="common">Tubeworm</name>
    <dbReference type="NCBI Taxonomy" id="27915"/>
    <lineage>
        <taxon>Eukaryota</taxon>
        <taxon>Metazoa</taxon>
        <taxon>Spiralia</taxon>
        <taxon>Lophotrochozoa</taxon>
        <taxon>Annelida</taxon>
        <taxon>Polychaeta</taxon>
        <taxon>Sedentaria</taxon>
        <taxon>Canalipalpata</taxon>
        <taxon>Sabellida</taxon>
        <taxon>Siboglinidae</taxon>
        <taxon>Ridgeia</taxon>
    </lineage>
</organism>
<feature type="repeat" description="WD" evidence="4">
    <location>
        <begin position="1"/>
        <end position="38"/>
    </location>
</feature>
<accession>A0AAD9NLJ0</accession>
<dbReference type="GO" id="GO:0000462">
    <property type="term" value="P:maturation of SSU-rRNA from tricistronic rRNA transcript (SSU-rRNA, 5.8S rRNA, LSU-rRNA)"/>
    <property type="evidence" value="ECO:0007669"/>
    <property type="project" value="TreeGrafter"/>
</dbReference>
<keyword evidence="2" id="KW-0539">Nucleus</keyword>
<evidence type="ECO:0000256" key="5">
    <source>
        <dbReference type="SAM" id="MobiDB-lite"/>
    </source>
</evidence>
<keyword evidence="8" id="KW-1185">Reference proteome</keyword>
<evidence type="ECO:0000259" key="6">
    <source>
        <dbReference type="Pfam" id="PF04003"/>
    </source>
</evidence>
<dbReference type="Proteomes" id="UP001209878">
    <property type="component" value="Unassembled WGS sequence"/>
</dbReference>
<dbReference type="SMART" id="SM00320">
    <property type="entry name" value="WD40"/>
    <property type="match status" value="5"/>
</dbReference>
<dbReference type="PANTHER" id="PTHR44267:SF1">
    <property type="entry name" value="WD REPEAT-CONTAINING PROTEIN 43"/>
    <property type="match status" value="1"/>
</dbReference>
<evidence type="ECO:0000256" key="1">
    <source>
        <dbReference type="ARBA" id="ARBA00004123"/>
    </source>
</evidence>
<proteinExistence type="inferred from homology"/>
<dbReference type="AlphaFoldDB" id="A0AAD9NLJ0"/>
<dbReference type="InterPro" id="IPR015943">
    <property type="entry name" value="WD40/YVTN_repeat-like_dom_sf"/>
</dbReference>
<feature type="region of interest" description="Disordered" evidence="5">
    <location>
        <begin position="398"/>
        <end position="424"/>
    </location>
</feature>
<dbReference type="InterPro" id="IPR001680">
    <property type="entry name" value="WD40_rpt"/>
</dbReference>
<evidence type="ECO:0000256" key="2">
    <source>
        <dbReference type="ARBA" id="ARBA00023242"/>
    </source>
</evidence>
<protein>
    <recommendedName>
        <fullName evidence="6">Small-subunit processome Utp12 domain-containing protein</fullName>
    </recommendedName>
</protein>
<dbReference type="PANTHER" id="PTHR44267">
    <property type="entry name" value="WD REPEAT-CONTAINING PROTEIN 43"/>
    <property type="match status" value="1"/>
</dbReference>
<comment type="subcellular location">
    <subcellularLocation>
        <location evidence="1">Nucleus</location>
    </subcellularLocation>
</comment>
<evidence type="ECO:0000313" key="8">
    <source>
        <dbReference type="Proteomes" id="UP001209878"/>
    </source>
</evidence>
<evidence type="ECO:0000256" key="3">
    <source>
        <dbReference type="ARBA" id="ARBA00038335"/>
    </source>
</evidence>
<dbReference type="PROSITE" id="PS50082">
    <property type="entry name" value="WD_REPEATS_2"/>
    <property type="match status" value="2"/>
</dbReference>
<feature type="domain" description="Small-subunit processome Utp12" evidence="6">
    <location>
        <begin position="461"/>
        <end position="563"/>
    </location>
</feature>
<comment type="similarity">
    <text evidence="3">Belongs to the UTP5 family.</text>
</comment>
<dbReference type="GO" id="GO:0005730">
    <property type="term" value="C:nucleolus"/>
    <property type="evidence" value="ECO:0007669"/>
    <property type="project" value="TreeGrafter"/>
</dbReference>
<evidence type="ECO:0000256" key="4">
    <source>
        <dbReference type="PROSITE-ProRule" id="PRU00221"/>
    </source>
</evidence>
<evidence type="ECO:0000313" key="7">
    <source>
        <dbReference type="EMBL" id="KAK2174445.1"/>
    </source>
</evidence>
<dbReference type="Gene3D" id="2.130.10.10">
    <property type="entry name" value="YVTN repeat-like/Quinoprotein amine dehydrogenase"/>
    <property type="match status" value="2"/>
</dbReference>